<name>A0A4R4DVJ3_9PROT</name>
<sequence>MGFWARTFITAFALWAATQLVPGIEVRGVVSLLLAALVFGLVNAVVRPVLVVLSFPVTLVTLGLFLLVINAAMLGLTGWLLPGFAVAGFWPALWGAIVVSVMSWAATRLFAPSPELSSR</sequence>
<keyword evidence="1" id="KW-0812">Transmembrane</keyword>
<comment type="caution">
    <text evidence="2">The sequence shown here is derived from an EMBL/GenBank/DDBJ whole genome shotgun (WGS) entry which is preliminary data.</text>
</comment>
<reference evidence="2 3" key="1">
    <citation type="submission" date="2019-03" db="EMBL/GenBank/DDBJ databases">
        <title>Paracraurococcus aquatilis NE82 genome sequence.</title>
        <authorList>
            <person name="Zhao Y."/>
            <person name="Du Z."/>
        </authorList>
    </citation>
    <scope>NUCLEOTIDE SEQUENCE [LARGE SCALE GENOMIC DNA]</scope>
    <source>
        <strain evidence="2 3">NE82</strain>
    </source>
</reference>
<proteinExistence type="predicted"/>
<evidence type="ECO:0000313" key="2">
    <source>
        <dbReference type="EMBL" id="TCZ66585.1"/>
    </source>
</evidence>
<evidence type="ECO:0000313" key="3">
    <source>
        <dbReference type="Proteomes" id="UP000295023"/>
    </source>
</evidence>
<dbReference type="PANTHER" id="PTHR37309">
    <property type="entry name" value="SLR0284 PROTEIN"/>
    <property type="match status" value="1"/>
</dbReference>
<dbReference type="OrthoDB" id="7205479at2"/>
<dbReference type="Proteomes" id="UP000295023">
    <property type="component" value="Unassembled WGS sequence"/>
</dbReference>
<accession>A0A4R4DVJ3</accession>
<dbReference type="PANTHER" id="PTHR37309:SF1">
    <property type="entry name" value="SLR0284 PROTEIN"/>
    <property type="match status" value="1"/>
</dbReference>
<evidence type="ECO:0000256" key="1">
    <source>
        <dbReference type="SAM" id="Phobius"/>
    </source>
</evidence>
<dbReference type="InterPro" id="IPR007165">
    <property type="entry name" value="Phage_holin_4_2"/>
</dbReference>
<organism evidence="2 3">
    <name type="scientific">Roseicella aquatilis</name>
    <dbReference type="NCBI Taxonomy" id="2527868"/>
    <lineage>
        <taxon>Bacteria</taxon>
        <taxon>Pseudomonadati</taxon>
        <taxon>Pseudomonadota</taxon>
        <taxon>Alphaproteobacteria</taxon>
        <taxon>Acetobacterales</taxon>
        <taxon>Roseomonadaceae</taxon>
        <taxon>Roseicella</taxon>
    </lineage>
</organism>
<feature type="transmembrane region" description="Helical" evidence="1">
    <location>
        <begin position="87"/>
        <end position="111"/>
    </location>
</feature>
<gene>
    <name evidence="2" type="ORF">EXY23_00250</name>
</gene>
<keyword evidence="1" id="KW-0472">Membrane</keyword>
<feature type="transmembrane region" description="Helical" evidence="1">
    <location>
        <begin position="60"/>
        <end position="81"/>
    </location>
</feature>
<dbReference type="RefSeq" id="WP_132283557.1">
    <property type="nucleotide sequence ID" value="NZ_SKBM01000001.1"/>
</dbReference>
<dbReference type="Pfam" id="PF04020">
    <property type="entry name" value="Phage_holin_4_2"/>
    <property type="match status" value="1"/>
</dbReference>
<keyword evidence="3" id="KW-1185">Reference proteome</keyword>
<protein>
    <submittedName>
        <fullName evidence="2">Phage holin family protein</fullName>
    </submittedName>
</protein>
<dbReference type="AlphaFoldDB" id="A0A4R4DVJ3"/>
<dbReference type="EMBL" id="SKBM01000001">
    <property type="protein sequence ID" value="TCZ66585.1"/>
    <property type="molecule type" value="Genomic_DNA"/>
</dbReference>
<keyword evidence="1" id="KW-1133">Transmembrane helix</keyword>